<dbReference type="GO" id="GO:0003824">
    <property type="term" value="F:catalytic activity"/>
    <property type="evidence" value="ECO:0007669"/>
    <property type="project" value="InterPro"/>
</dbReference>
<dbReference type="Proteomes" id="UP000287394">
    <property type="component" value="Chromosome"/>
</dbReference>
<gene>
    <name evidence="1" type="ORF">CCAX7_57230</name>
</gene>
<dbReference type="KEGG" id="ccot:CCAX7_57230"/>
<sequence length="138" mass="15151">MDVTQDAVVDISEALERFFGCSGKMLKPSRATVEALVRSIPENQILTTDLLRAELARRSQVQVTCPYCAKQALKAIGKAAPDGAPFWRVVKANGELISYFPGGVEGHAALLKDEGFVIDDRPKTPRVQGFKDHLVRLE</sequence>
<name>A0A402D098_9BACT</name>
<dbReference type="RefSeq" id="WP_119323000.1">
    <property type="nucleotide sequence ID" value="NZ_AP025739.1"/>
</dbReference>
<evidence type="ECO:0000313" key="2">
    <source>
        <dbReference type="Proteomes" id="UP000287394"/>
    </source>
</evidence>
<protein>
    <submittedName>
        <fullName evidence="1">Uncharacterized protein</fullName>
    </submittedName>
</protein>
<evidence type="ECO:0000313" key="1">
    <source>
        <dbReference type="EMBL" id="BDI33672.1"/>
    </source>
</evidence>
<dbReference type="OrthoDB" id="163767at2"/>
<organism evidence="1 2">
    <name type="scientific">Capsulimonas corticalis</name>
    <dbReference type="NCBI Taxonomy" id="2219043"/>
    <lineage>
        <taxon>Bacteria</taxon>
        <taxon>Bacillati</taxon>
        <taxon>Armatimonadota</taxon>
        <taxon>Armatimonadia</taxon>
        <taxon>Capsulimonadales</taxon>
        <taxon>Capsulimonadaceae</taxon>
        <taxon>Capsulimonas</taxon>
    </lineage>
</organism>
<reference evidence="1 2" key="1">
    <citation type="journal article" date="2019" name="Int. J. Syst. Evol. Microbiol.">
        <title>Capsulimonas corticalis gen. nov., sp. nov., an aerobic capsulated bacterium, of a novel bacterial order, Capsulimonadales ord. nov., of the class Armatimonadia of the phylum Armatimonadetes.</title>
        <authorList>
            <person name="Li J."/>
            <person name="Kudo C."/>
            <person name="Tonouchi A."/>
        </authorList>
    </citation>
    <scope>NUCLEOTIDE SEQUENCE [LARGE SCALE GENOMIC DNA]</scope>
    <source>
        <strain evidence="1 2">AX-7</strain>
    </source>
</reference>
<dbReference type="GO" id="GO:0006281">
    <property type="term" value="P:DNA repair"/>
    <property type="evidence" value="ECO:0007669"/>
    <property type="project" value="InterPro"/>
</dbReference>
<proteinExistence type="predicted"/>
<dbReference type="Gene3D" id="1.10.10.10">
    <property type="entry name" value="Winged helix-like DNA-binding domain superfamily/Winged helix DNA-binding domain"/>
    <property type="match status" value="1"/>
</dbReference>
<dbReference type="AlphaFoldDB" id="A0A402D098"/>
<dbReference type="EMBL" id="AP025739">
    <property type="protein sequence ID" value="BDI33672.1"/>
    <property type="molecule type" value="Genomic_DNA"/>
</dbReference>
<accession>A0A402D098</accession>
<dbReference type="InterPro" id="IPR036388">
    <property type="entry name" value="WH-like_DNA-bd_sf"/>
</dbReference>
<keyword evidence="2" id="KW-1185">Reference proteome</keyword>